<keyword evidence="7" id="KW-1133">Transmembrane helix</keyword>
<reference evidence="10" key="1">
    <citation type="journal article" date="2019" name="Int. J. Syst. Evol. Microbiol.">
        <title>The Global Catalogue of Microorganisms (GCM) 10K type strain sequencing project: providing services to taxonomists for standard genome sequencing and annotation.</title>
        <authorList>
            <consortium name="The Broad Institute Genomics Platform"/>
            <consortium name="The Broad Institute Genome Sequencing Center for Infectious Disease"/>
            <person name="Wu L."/>
            <person name="Ma J."/>
        </authorList>
    </citation>
    <scope>NUCLEOTIDE SEQUENCE [LARGE SCALE GENOMIC DNA]</scope>
    <source>
        <strain evidence="10">CGMCC-1.15741</strain>
    </source>
</reference>
<accession>A0ABW1S752</accession>
<proteinExistence type="inferred from homology"/>
<feature type="domain" description="CcmH/CycL/Ccl2/NrfF N-terminal" evidence="8">
    <location>
        <begin position="12"/>
        <end position="154"/>
    </location>
</feature>
<dbReference type="EMBL" id="JBHSSW010000003">
    <property type="protein sequence ID" value="MFC6197017.1"/>
    <property type="molecule type" value="Genomic_DNA"/>
</dbReference>
<evidence type="ECO:0000256" key="7">
    <source>
        <dbReference type="RuleBase" id="RU364112"/>
    </source>
</evidence>
<protein>
    <recommendedName>
        <fullName evidence="7">Cytochrome c-type biogenesis protein</fullName>
    </recommendedName>
</protein>
<evidence type="ECO:0000256" key="2">
    <source>
        <dbReference type="ARBA" id="ARBA00022617"/>
    </source>
</evidence>
<gene>
    <name evidence="9" type="ORF">ACFQDM_02960</name>
</gene>
<sequence length="164" mass="18194">MSRLFQALAMTACLFCAAPALAQSDPQLSDEAVKERTETISKTLRCVICQNQSIADSNSTLAEDMRNLVERRVRLGDSDEEVRDYMQARYGDFVLMKPPVQWNTYLLWFGPLLLVGLGGIWYILTLRSAQKAQAAKAGDDELSAEEEARLAALLSDTSDESPKS</sequence>
<keyword evidence="5" id="KW-0201">Cytochrome c-type biogenesis</keyword>
<comment type="similarity">
    <text evidence="1 7">Belongs to the CcmH/CycL/Ccl2/NrfF family.</text>
</comment>
<evidence type="ECO:0000256" key="1">
    <source>
        <dbReference type="ARBA" id="ARBA00010342"/>
    </source>
</evidence>
<dbReference type="InterPro" id="IPR038297">
    <property type="entry name" value="CcmH/CycL/NrfF/Ccl2_sf"/>
</dbReference>
<dbReference type="PANTHER" id="PTHR47870:SF1">
    <property type="entry name" value="CYTOCHROME C-TYPE BIOGENESIS PROTEIN CCMH"/>
    <property type="match status" value="1"/>
</dbReference>
<keyword evidence="3 7" id="KW-0479">Metal-binding</keyword>
<comment type="function">
    <text evidence="7">Possible subunit of a heme lyase.</text>
</comment>
<evidence type="ECO:0000313" key="9">
    <source>
        <dbReference type="EMBL" id="MFC6197017.1"/>
    </source>
</evidence>
<dbReference type="RefSeq" id="WP_377375228.1">
    <property type="nucleotide sequence ID" value="NZ_JBHSSW010000003.1"/>
</dbReference>
<keyword evidence="4 7" id="KW-0732">Signal</keyword>
<evidence type="ECO:0000256" key="6">
    <source>
        <dbReference type="ARBA" id="ARBA00023004"/>
    </source>
</evidence>
<dbReference type="Gene3D" id="1.10.8.640">
    <property type="entry name" value="Cytochrome C biogenesis protein"/>
    <property type="match status" value="1"/>
</dbReference>
<feature type="signal peptide" evidence="7">
    <location>
        <begin position="1"/>
        <end position="22"/>
    </location>
</feature>
<dbReference type="PANTHER" id="PTHR47870">
    <property type="entry name" value="CYTOCHROME C-TYPE BIOGENESIS PROTEIN CCMH"/>
    <property type="match status" value="1"/>
</dbReference>
<keyword evidence="2 7" id="KW-0349">Heme</keyword>
<keyword evidence="7" id="KW-0812">Transmembrane</keyword>
<name>A0ABW1S752_9PROT</name>
<dbReference type="CDD" id="cd16378">
    <property type="entry name" value="CcmH_N"/>
    <property type="match status" value="1"/>
</dbReference>
<organism evidence="9 10">
    <name type="scientific">Ponticaulis profundi</name>
    <dbReference type="NCBI Taxonomy" id="2665222"/>
    <lineage>
        <taxon>Bacteria</taxon>
        <taxon>Pseudomonadati</taxon>
        <taxon>Pseudomonadota</taxon>
        <taxon>Alphaproteobacteria</taxon>
        <taxon>Hyphomonadales</taxon>
        <taxon>Hyphomonadaceae</taxon>
        <taxon>Ponticaulis</taxon>
    </lineage>
</organism>
<dbReference type="Pfam" id="PF03918">
    <property type="entry name" value="CcmH"/>
    <property type="match status" value="1"/>
</dbReference>
<keyword evidence="7" id="KW-0472">Membrane</keyword>
<dbReference type="Proteomes" id="UP001596303">
    <property type="component" value="Unassembled WGS sequence"/>
</dbReference>
<keyword evidence="10" id="KW-1185">Reference proteome</keyword>
<evidence type="ECO:0000256" key="5">
    <source>
        <dbReference type="ARBA" id="ARBA00022748"/>
    </source>
</evidence>
<keyword evidence="6 7" id="KW-0408">Iron</keyword>
<dbReference type="InterPro" id="IPR005616">
    <property type="entry name" value="CcmH/CycL/Ccl2/NrfF_N"/>
</dbReference>
<evidence type="ECO:0000313" key="10">
    <source>
        <dbReference type="Proteomes" id="UP001596303"/>
    </source>
</evidence>
<evidence type="ECO:0000256" key="4">
    <source>
        <dbReference type="ARBA" id="ARBA00022729"/>
    </source>
</evidence>
<evidence type="ECO:0000259" key="8">
    <source>
        <dbReference type="Pfam" id="PF03918"/>
    </source>
</evidence>
<feature type="chain" id="PRO_5045000021" description="Cytochrome c-type biogenesis protein" evidence="7">
    <location>
        <begin position="23"/>
        <end position="164"/>
    </location>
</feature>
<feature type="transmembrane region" description="Helical" evidence="7">
    <location>
        <begin position="105"/>
        <end position="124"/>
    </location>
</feature>
<evidence type="ECO:0000256" key="3">
    <source>
        <dbReference type="ARBA" id="ARBA00022723"/>
    </source>
</evidence>
<dbReference type="InterPro" id="IPR051263">
    <property type="entry name" value="C-type_cytochrome_biogenesis"/>
</dbReference>
<comment type="caution">
    <text evidence="9">The sequence shown here is derived from an EMBL/GenBank/DDBJ whole genome shotgun (WGS) entry which is preliminary data.</text>
</comment>